<protein>
    <recommendedName>
        <fullName evidence="1">BTB domain-containing protein</fullName>
    </recommendedName>
</protein>
<proteinExistence type="predicted"/>
<dbReference type="InterPro" id="IPR011333">
    <property type="entry name" value="SKP1/BTB/POZ_sf"/>
</dbReference>
<comment type="caution">
    <text evidence="2">The sequence shown here is derived from an EMBL/GenBank/DDBJ whole genome shotgun (WGS) entry which is preliminary data.</text>
</comment>
<evidence type="ECO:0000313" key="3">
    <source>
        <dbReference type="Proteomes" id="UP001160390"/>
    </source>
</evidence>
<reference evidence="2" key="1">
    <citation type="submission" date="2023-01" db="EMBL/GenBank/DDBJ databases">
        <authorList>
            <person name="Piombo E."/>
        </authorList>
    </citation>
    <scope>NUCLEOTIDE SEQUENCE</scope>
</reference>
<sequence length="234" mass="26288">MLLLAMFQDCEDSDCVVKCRGAEFKVYQSTLRKASPLLDVYFGCCSKKGEKEVLLLHDFRVYTVQALLEFMYCANYSLGSDTIKDLKTECETGPKAMGTGAFWNSKNTIGQKNLVAACMFHMTVGIAARYYGMNSLDDLSRHKFEISLSGVEAEGLAQVARNADRLTVDLETRRLVARAVVGAMQNDDNKHDFKYLDMSKMSEEFRKLLNENLACRLKAEENLSKRLQGTGVLL</sequence>
<dbReference type="Pfam" id="PF00651">
    <property type="entry name" value="BTB"/>
    <property type="match status" value="1"/>
</dbReference>
<dbReference type="SUPFAM" id="SSF54695">
    <property type="entry name" value="POZ domain"/>
    <property type="match status" value="1"/>
</dbReference>
<dbReference type="Proteomes" id="UP001160390">
    <property type="component" value="Unassembled WGS sequence"/>
</dbReference>
<dbReference type="PROSITE" id="PS50097">
    <property type="entry name" value="BTB"/>
    <property type="match status" value="1"/>
</dbReference>
<organism evidence="2 3">
    <name type="scientific">Clonostachys chloroleuca</name>
    <dbReference type="NCBI Taxonomy" id="1926264"/>
    <lineage>
        <taxon>Eukaryota</taxon>
        <taxon>Fungi</taxon>
        <taxon>Dikarya</taxon>
        <taxon>Ascomycota</taxon>
        <taxon>Pezizomycotina</taxon>
        <taxon>Sordariomycetes</taxon>
        <taxon>Hypocreomycetidae</taxon>
        <taxon>Hypocreales</taxon>
        <taxon>Bionectriaceae</taxon>
        <taxon>Clonostachys</taxon>
    </lineage>
</organism>
<dbReference type="EMBL" id="CABFNP030001316">
    <property type="protein sequence ID" value="CAI6099241.1"/>
    <property type="molecule type" value="Genomic_DNA"/>
</dbReference>
<keyword evidence="3" id="KW-1185">Reference proteome</keyword>
<gene>
    <name evidence="2" type="ORF">CCHLO57077_00009529</name>
</gene>
<dbReference type="CDD" id="cd18186">
    <property type="entry name" value="BTB_POZ_ZBTB_KLHL-like"/>
    <property type="match status" value="1"/>
</dbReference>
<evidence type="ECO:0000313" key="2">
    <source>
        <dbReference type="EMBL" id="CAI6099241.1"/>
    </source>
</evidence>
<accession>A0AA35QC24</accession>
<name>A0AA35QC24_9HYPO</name>
<dbReference type="Gene3D" id="3.30.710.10">
    <property type="entry name" value="Potassium Channel Kv1.1, Chain A"/>
    <property type="match status" value="1"/>
</dbReference>
<dbReference type="AlphaFoldDB" id="A0AA35QC24"/>
<feature type="domain" description="BTB" evidence="1">
    <location>
        <begin position="13"/>
        <end position="80"/>
    </location>
</feature>
<dbReference type="InterPro" id="IPR000210">
    <property type="entry name" value="BTB/POZ_dom"/>
</dbReference>
<evidence type="ECO:0000259" key="1">
    <source>
        <dbReference type="PROSITE" id="PS50097"/>
    </source>
</evidence>